<comment type="caution">
    <text evidence="2">The sequence shown here is derived from an EMBL/GenBank/DDBJ whole genome shotgun (WGS) entry which is preliminary data.</text>
</comment>
<dbReference type="Gene3D" id="3.30.70.330">
    <property type="match status" value="1"/>
</dbReference>
<accession>A0A7J7IUR0</accession>
<reference evidence="2" key="1">
    <citation type="submission" date="2020-06" db="EMBL/GenBank/DDBJ databases">
        <title>Draft genome of Bugula neritina, a colonial animal packing powerful symbionts and potential medicines.</title>
        <authorList>
            <person name="Rayko M."/>
        </authorList>
    </citation>
    <scope>NUCLEOTIDE SEQUENCE [LARGE SCALE GENOMIC DNA]</scope>
    <source>
        <strain evidence="2">Kwan_BN1</strain>
    </source>
</reference>
<dbReference type="AlphaFoldDB" id="A0A7J7IUR0"/>
<organism evidence="2 3">
    <name type="scientific">Bugula neritina</name>
    <name type="common">Brown bryozoan</name>
    <name type="synonym">Sertularia neritina</name>
    <dbReference type="NCBI Taxonomy" id="10212"/>
    <lineage>
        <taxon>Eukaryota</taxon>
        <taxon>Metazoa</taxon>
        <taxon>Spiralia</taxon>
        <taxon>Lophotrochozoa</taxon>
        <taxon>Bryozoa</taxon>
        <taxon>Gymnolaemata</taxon>
        <taxon>Cheilostomatida</taxon>
        <taxon>Flustrina</taxon>
        <taxon>Buguloidea</taxon>
        <taxon>Bugulidae</taxon>
        <taxon>Bugula</taxon>
    </lineage>
</organism>
<evidence type="ECO:0000313" key="2">
    <source>
        <dbReference type="EMBL" id="KAF6017580.1"/>
    </source>
</evidence>
<dbReference type="EMBL" id="VXIV02003376">
    <property type="protein sequence ID" value="KAF6017580.1"/>
    <property type="molecule type" value="Genomic_DNA"/>
</dbReference>
<dbReference type="OrthoDB" id="549353at2759"/>
<feature type="domain" description="MARF1 first and second LOTUS" evidence="1">
    <location>
        <begin position="135"/>
        <end position="319"/>
    </location>
</feature>
<dbReference type="InterPro" id="IPR035979">
    <property type="entry name" value="RBD_domain_sf"/>
</dbReference>
<evidence type="ECO:0000259" key="1">
    <source>
        <dbReference type="Pfam" id="PF19687"/>
    </source>
</evidence>
<dbReference type="SUPFAM" id="SSF54928">
    <property type="entry name" value="RNA-binding domain, RBD"/>
    <property type="match status" value="1"/>
</dbReference>
<dbReference type="Pfam" id="PF19687">
    <property type="entry name" value="MARF1_LOTUS"/>
    <property type="match status" value="1"/>
</dbReference>
<dbReference type="InterPro" id="IPR012677">
    <property type="entry name" value="Nucleotide-bd_a/b_plait_sf"/>
</dbReference>
<sequence>MPPKLFPSQWDSRHLHHSQSWPLFNPPGGRQARPIVGQSCSTKGVEIAVTNLDYNITSKEWVNLLSTVFSPVVEVMNINVDTLSDGTSIAIVTVASEKDARAVIANFHHQRIGYKRISVTMYTPESPDAARRIRREVASILSEVSGNSLPLFKFIEIFEKRFYRTISVSDLYRMKDTVEIKESSGTGNGRIVCLQSSLTLPYSPDSAYNFTVDQTHRVPYCEIHCSQTDFALIEESGMLPYVKVKLSLFSEHVHTLLTFHEGELFLMSFQCCYNAAYAKLEPVAVGGVPMEHLISCVPGVRIQTDKLGIKKVIRDEVGMLSSS</sequence>
<evidence type="ECO:0000313" key="3">
    <source>
        <dbReference type="Proteomes" id="UP000593567"/>
    </source>
</evidence>
<gene>
    <name evidence="2" type="ORF">EB796_024112</name>
</gene>
<proteinExistence type="predicted"/>
<dbReference type="InterPro" id="IPR045602">
    <property type="entry name" value="MARF1_LOTUS"/>
</dbReference>
<protein>
    <recommendedName>
        <fullName evidence="1">MARF1 first and second LOTUS domain-containing protein</fullName>
    </recommendedName>
</protein>
<dbReference type="Proteomes" id="UP000593567">
    <property type="component" value="Unassembled WGS sequence"/>
</dbReference>
<name>A0A7J7IUR0_BUGNE</name>
<keyword evidence="3" id="KW-1185">Reference proteome</keyword>
<dbReference type="GO" id="GO:0003676">
    <property type="term" value="F:nucleic acid binding"/>
    <property type="evidence" value="ECO:0007669"/>
    <property type="project" value="InterPro"/>
</dbReference>